<keyword evidence="2" id="KW-0677">Repeat</keyword>
<name>A0A5A9NRU8_9TELE</name>
<reference evidence="3 4" key="1">
    <citation type="journal article" date="2019" name="Mol. Ecol. Resour.">
        <title>Chromosome-level genome assembly of Triplophysa tibetana, a fish adapted to the harsh high-altitude environment of the Tibetan Plateau.</title>
        <authorList>
            <person name="Yang X."/>
            <person name="Liu H."/>
            <person name="Ma Z."/>
            <person name="Zou Y."/>
            <person name="Zou M."/>
            <person name="Mao Y."/>
            <person name="Li X."/>
            <person name="Wang H."/>
            <person name="Chen T."/>
            <person name="Wang W."/>
            <person name="Yang R."/>
        </authorList>
    </citation>
    <scope>NUCLEOTIDE SEQUENCE [LARGE SCALE GENOMIC DNA]</scope>
    <source>
        <strain evidence="3">TTIB1903HZAU</strain>
        <tissue evidence="3">Muscle</tissue>
    </source>
</reference>
<dbReference type="Pfam" id="PF13516">
    <property type="entry name" value="LRR_6"/>
    <property type="match status" value="6"/>
</dbReference>
<keyword evidence="4" id="KW-1185">Reference proteome</keyword>
<comment type="caution">
    <text evidence="3">The sequence shown here is derived from an EMBL/GenBank/DDBJ whole genome shotgun (WGS) entry which is preliminary data.</text>
</comment>
<dbReference type="PROSITE" id="PS51450">
    <property type="entry name" value="LRR"/>
    <property type="match status" value="2"/>
</dbReference>
<dbReference type="Proteomes" id="UP000324632">
    <property type="component" value="Chromosome 14"/>
</dbReference>
<dbReference type="PANTHER" id="PTHR24106">
    <property type="entry name" value="NACHT, LRR AND CARD DOMAINS-CONTAINING"/>
    <property type="match status" value="1"/>
</dbReference>
<accession>A0A5A9NRU8</accession>
<evidence type="ECO:0000313" key="3">
    <source>
        <dbReference type="EMBL" id="KAA0711815.1"/>
    </source>
</evidence>
<evidence type="ECO:0000256" key="2">
    <source>
        <dbReference type="ARBA" id="ARBA00022737"/>
    </source>
</evidence>
<dbReference type="InterPro" id="IPR001611">
    <property type="entry name" value="Leu-rich_rpt"/>
</dbReference>
<keyword evidence="1" id="KW-0433">Leucine-rich repeat</keyword>
<sequence length="327" mass="35638">MLDKCGLTDEGRCSNPSNLRHLNLSGNKFGDSGVGFLCFLLGNCLFKPGTIELCGCSISETQCVRLISALCLNLTQLKHLNFSQNKLGDSGIKSLCDLLKHSDCKLDQLELRACGLTNEGLVALTSALNSNPSHLRKLDLSLNPLRDSGVEHLCALLSNPQFRLETLNLCGCSIKMTQLDKLISALCSNPSHLRELNLSGNKIEDTGVKILCRLLEHSKCKLEKLSLNKCNITDVTCLADTLAQTRALEFLKELDLSNNNIKDLKKLHEVLKGSGCELSLKNQSSFAAFFSKLKGGDKSSDKDILLQNVNPKDQAEAGRSTCEGTDV</sequence>
<dbReference type="InterPro" id="IPR032675">
    <property type="entry name" value="LRR_dom_sf"/>
</dbReference>
<proteinExistence type="predicted"/>
<dbReference type="SUPFAM" id="SSF52047">
    <property type="entry name" value="RNI-like"/>
    <property type="match status" value="1"/>
</dbReference>
<dbReference type="InterPro" id="IPR051261">
    <property type="entry name" value="NLR"/>
</dbReference>
<organism evidence="3 4">
    <name type="scientific">Triplophysa tibetana</name>
    <dbReference type="NCBI Taxonomy" id="1572043"/>
    <lineage>
        <taxon>Eukaryota</taxon>
        <taxon>Metazoa</taxon>
        <taxon>Chordata</taxon>
        <taxon>Craniata</taxon>
        <taxon>Vertebrata</taxon>
        <taxon>Euteleostomi</taxon>
        <taxon>Actinopterygii</taxon>
        <taxon>Neopterygii</taxon>
        <taxon>Teleostei</taxon>
        <taxon>Ostariophysi</taxon>
        <taxon>Cypriniformes</taxon>
        <taxon>Nemacheilidae</taxon>
        <taxon>Triplophysa</taxon>
    </lineage>
</organism>
<dbReference type="SMART" id="SM00368">
    <property type="entry name" value="LRR_RI"/>
    <property type="match status" value="7"/>
</dbReference>
<dbReference type="AlphaFoldDB" id="A0A5A9NRU8"/>
<evidence type="ECO:0000313" key="4">
    <source>
        <dbReference type="Proteomes" id="UP000324632"/>
    </source>
</evidence>
<dbReference type="EMBL" id="SOYY01000014">
    <property type="protein sequence ID" value="KAA0711815.1"/>
    <property type="molecule type" value="Genomic_DNA"/>
</dbReference>
<protein>
    <submittedName>
        <fullName evidence="3">NACHT, LRR and PYD domains-containing protein 14</fullName>
    </submittedName>
</protein>
<gene>
    <name evidence="3" type="ORF">E1301_Tti023306</name>
</gene>
<dbReference type="Gene3D" id="3.80.10.10">
    <property type="entry name" value="Ribonuclease Inhibitor"/>
    <property type="match status" value="2"/>
</dbReference>
<evidence type="ECO:0000256" key="1">
    <source>
        <dbReference type="ARBA" id="ARBA00022614"/>
    </source>
</evidence>